<feature type="domain" description="DUF3967" evidence="1">
    <location>
        <begin position="144"/>
        <end position="176"/>
    </location>
</feature>
<dbReference type="EMBL" id="CP015360">
    <property type="protein sequence ID" value="ANS52584.1"/>
    <property type="molecule type" value="Genomic_DNA"/>
</dbReference>
<evidence type="ECO:0000313" key="2">
    <source>
        <dbReference type="EMBL" id="ANS52584.1"/>
    </source>
</evidence>
<dbReference type="InterPro" id="IPR009061">
    <property type="entry name" value="DNA-bd_dom_put_sf"/>
</dbReference>
<dbReference type="AlphaFoldDB" id="A0A9W3SJZ4"/>
<reference evidence="2 3" key="1">
    <citation type="submission" date="2016-04" db="EMBL/GenBank/DDBJ databases">
        <title>High quality genome of the nematocidal Bacillus thuringiensis MYBT18246.</title>
        <authorList>
            <person name="Hollensteiner J."/>
            <person name="Poehlein A."/>
            <person name="Sproeer C."/>
            <person name="Bunk B."/>
            <person name="Rosenstiel P."/>
            <person name="Schulenburg H."/>
            <person name="Liesegang H."/>
        </authorList>
    </citation>
    <scope>NUCLEOTIDE SEQUENCE [LARGE SCALE GENOMIC DNA]</scope>
    <source>
        <strain evidence="2 3">MYBT18246</strain>
        <plasmid evidence="2 3">p14456</plasmid>
    </source>
</reference>
<dbReference type="InterPro" id="IPR025052">
    <property type="entry name" value="DUF3967"/>
</dbReference>
<dbReference type="Pfam" id="PF13152">
    <property type="entry name" value="DUF3967"/>
    <property type="match status" value="1"/>
</dbReference>
<evidence type="ECO:0000259" key="1">
    <source>
        <dbReference type="Pfam" id="PF13152"/>
    </source>
</evidence>
<sequence>MTHSIFETIPQFAKRLNVSPSTIKKYYLLIESYNCYAFKRDEKERIIFGEYDLHLIHRLIEIKKLPKITLEEACKILLEEEGLVAINSNITVMTQQNDVSKELADLKTSLDLQQQQIKHLTLLLESQQTLLSSSYLEQKREIDGRDKSVMTVIRELQEVKRMLATTQEKKPWWRFW</sequence>
<protein>
    <recommendedName>
        <fullName evidence="1">DUF3967 domain-containing protein</fullName>
    </recommendedName>
</protein>
<dbReference type="Proteomes" id="UP000092743">
    <property type="component" value="Plasmid p14456"/>
</dbReference>
<dbReference type="Gene3D" id="1.10.1660.10">
    <property type="match status" value="1"/>
</dbReference>
<dbReference type="SUPFAM" id="SSF46955">
    <property type="entry name" value="Putative DNA-binding domain"/>
    <property type="match status" value="1"/>
</dbReference>
<proteinExistence type="predicted"/>
<keyword evidence="2" id="KW-0614">Plasmid</keyword>
<gene>
    <name evidence="2" type="ORF">BT246_72960</name>
</gene>
<evidence type="ECO:0000313" key="3">
    <source>
        <dbReference type="Proteomes" id="UP000092743"/>
    </source>
</evidence>
<organism evidence="2 3">
    <name type="scientific">Bacillus thuringiensis</name>
    <dbReference type="NCBI Taxonomy" id="1428"/>
    <lineage>
        <taxon>Bacteria</taxon>
        <taxon>Bacillati</taxon>
        <taxon>Bacillota</taxon>
        <taxon>Bacilli</taxon>
        <taxon>Bacillales</taxon>
        <taxon>Bacillaceae</taxon>
        <taxon>Bacillus</taxon>
        <taxon>Bacillus cereus group</taxon>
    </lineage>
</organism>
<name>A0A9W3SJZ4_BACTU</name>
<geneLocation type="plasmid" evidence="2 3">
    <name>p14456</name>
</geneLocation>
<dbReference type="RefSeq" id="WP_065487316.1">
    <property type="nucleotide sequence ID" value="NZ_CP015360.1"/>
</dbReference>
<accession>A0A9W3SJZ4</accession>